<keyword evidence="3" id="KW-1185">Reference proteome</keyword>
<protein>
    <submittedName>
        <fullName evidence="2">Uncharacterized protein</fullName>
    </submittedName>
</protein>
<organism evidence="2 3">
    <name type="scientific">Dendrobium chrysotoxum</name>
    <name type="common">Orchid</name>
    <dbReference type="NCBI Taxonomy" id="161865"/>
    <lineage>
        <taxon>Eukaryota</taxon>
        <taxon>Viridiplantae</taxon>
        <taxon>Streptophyta</taxon>
        <taxon>Embryophyta</taxon>
        <taxon>Tracheophyta</taxon>
        <taxon>Spermatophyta</taxon>
        <taxon>Magnoliopsida</taxon>
        <taxon>Liliopsida</taxon>
        <taxon>Asparagales</taxon>
        <taxon>Orchidaceae</taxon>
        <taxon>Epidendroideae</taxon>
        <taxon>Malaxideae</taxon>
        <taxon>Dendrobiinae</taxon>
        <taxon>Dendrobium</taxon>
    </lineage>
</organism>
<feature type="region of interest" description="Disordered" evidence="1">
    <location>
        <begin position="252"/>
        <end position="306"/>
    </location>
</feature>
<reference evidence="2 3" key="1">
    <citation type="journal article" date="2021" name="Hortic Res">
        <title>Chromosome-scale assembly of the Dendrobium chrysotoxum genome enhances the understanding of orchid evolution.</title>
        <authorList>
            <person name="Zhang Y."/>
            <person name="Zhang G.Q."/>
            <person name="Zhang D."/>
            <person name="Liu X.D."/>
            <person name="Xu X.Y."/>
            <person name="Sun W.H."/>
            <person name="Yu X."/>
            <person name="Zhu X."/>
            <person name="Wang Z.W."/>
            <person name="Zhao X."/>
            <person name="Zhong W.Y."/>
            <person name="Chen H."/>
            <person name="Yin W.L."/>
            <person name="Huang T."/>
            <person name="Niu S.C."/>
            <person name="Liu Z.J."/>
        </authorList>
    </citation>
    <scope>NUCLEOTIDE SEQUENCE [LARGE SCALE GENOMIC DNA]</scope>
    <source>
        <strain evidence="2">Lindl</strain>
    </source>
</reference>
<evidence type="ECO:0000313" key="2">
    <source>
        <dbReference type="EMBL" id="KAH0456632.1"/>
    </source>
</evidence>
<dbReference type="EMBL" id="JAGFBR010000013">
    <property type="protein sequence ID" value="KAH0456632.1"/>
    <property type="molecule type" value="Genomic_DNA"/>
</dbReference>
<dbReference type="AlphaFoldDB" id="A0AAV7GM79"/>
<feature type="compositionally biased region" description="Basic and acidic residues" evidence="1">
    <location>
        <begin position="273"/>
        <end position="293"/>
    </location>
</feature>
<sequence length="324" mass="36569">MSCNILESILLGSYLGIVARDPILALISFLAWCNKGTEPFKKRMLAEVEVFSACNVISVANDLQKDFQLCHFVPKQRNLKFSFSLAYKERAHPRGKYSSRFVCSARLILRGSSITELLISSQLTSDQTNLTTEHFGGHNIMIIEDVMILVQVMRSTVKMYQRRKSFAKIGKTKLTLLSREGFRVRPLRSALLIAKIPEHRQNVPEKKIVCKIGKTKLTLLSREGFRVRPLRSALLIAKIPVRVATYNGRLAGSVEPAQPEPDITITPHPTTLPEKKGRGGKGAEEEREKKRGFDSQNSRFNRLIRFSRTEPCAEAGEWNQENSG</sequence>
<dbReference type="Proteomes" id="UP000775213">
    <property type="component" value="Unassembled WGS sequence"/>
</dbReference>
<name>A0AAV7GM79_DENCH</name>
<comment type="caution">
    <text evidence="2">The sequence shown here is derived from an EMBL/GenBank/DDBJ whole genome shotgun (WGS) entry which is preliminary data.</text>
</comment>
<evidence type="ECO:0000313" key="3">
    <source>
        <dbReference type="Proteomes" id="UP000775213"/>
    </source>
</evidence>
<accession>A0AAV7GM79</accession>
<proteinExistence type="predicted"/>
<evidence type="ECO:0000256" key="1">
    <source>
        <dbReference type="SAM" id="MobiDB-lite"/>
    </source>
</evidence>
<gene>
    <name evidence="2" type="ORF">IEQ34_014539</name>
</gene>